<feature type="modified residue" description="4-aspartylphosphate" evidence="2">
    <location>
        <position position="55"/>
    </location>
</feature>
<dbReference type="SMART" id="SM00448">
    <property type="entry name" value="REC"/>
    <property type="match status" value="1"/>
</dbReference>
<dbReference type="EMBL" id="SJPX01000002">
    <property type="protein sequence ID" value="TWU55288.1"/>
    <property type="molecule type" value="Genomic_DNA"/>
</dbReference>
<dbReference type="InterPro" id="IPR011006">
    <property type="entry name" value="CheY-like_superfamily"/>
</dbReference>
<dbReference type="Gene3D" id="3.40.50.2300">
    <property type="match status" value="1"/>
</dbReference>
<dbReference type="InterPro" id="IPR001789">
    <property type="entry name" value="Sig_transdc_resp-reg_receiver"/>
</dbReference>
<evidence type="ECO:0000313" key="6">
    <source>
        <dbReference type="Proteomes" id="UP000317977"/>
    </source>
</evidence>
<organism evidence="5 6">
    <name type="scientific">Rubripirellula reticaptiva</name>
    <dbReference type="NCBI Taxonomy" id="2528013"/>
    <lineage>
        <taxon>Bacteria</taxon>
        <taxon>Pseudomonadati</taxon>
        <taxon>Planctomycetota</taxon>
        <taxon>Planctomycetia</taxon>
        <taxon>Pirellulales</taxon>
        <taxon>Pirellulaceae</taxon>
        <taxon>Rubripirellula</taxon>
    </lineage>
</organism>
<dbReference type="CDD" id="cd06170">
    <property type="entry name" value="LuxR_C_like"/>
    <property type="match status" value="1"/>
</dbReference>
<dbReference type="InterPro" id="IPR016032">
    <property type="entry name" value="Sig_transdc_resp-reg_C-effctor"/>
</dbReference>
<name>A0A5C6F1Q4_9BACT</name>
<protein>
    <submittedName>
        <fullName evidence="5">Transcriptional regulatory protein DegU</fullName>
    </submittedName>
</protein>
<keyword evidence="1" id="KW-0238">DNA-binding</keyword>
<dbReference type="GO" id="GO:0000160">
    <property type="term" value="P:phosphorelay signal transduction system"/>
    <property type="evidence" value="ECO:0007669"/>
    <property type="project" value="InterPro"/>
</dbReference>
<evidence type="ECO:0000256" key="2">
    <source>
        <dbReference type="PROSITE-ProRule" id="PRU00169"/>
    </source>
</evidence>
<dbReference type="PROSITE" id="PS50110">
    <property type="entry name" value="RESPONSE_REGULATORY"/>
    <property type="match status" value="1"/>
</dbReference>
<dbReference type="RefSeq" id="WP_146533506.1">
    <property type="nucleotide sequence ID" value="NZ_SJPX01000002.1"/>
</dbReference>
<dbReference type="PANTHER" id="PTHR43214">
    <property type="entry name" value="TWO-COMPONENT RESPONSE REGULATOR"/>
    <property type="match status" value="1"/>
</dbReference>
<evidence type="ECO:0000256" key="1">
    <source>
        <dbReference type="ARBA" id="ARBA00023125"/>
    </source>
</evidence>
<accession>A0A5C6F1Q4</accession>
<gene>
    <name evidence="5" type="primary">degU</name>
    <name evidence="5" type="ORF">Poly59_15850</name>
</gene>
<dbReference type="InterPro" id="IPR000792">
    <property type="entry name" value="Tscrpt_reg_LuxR_C"/>
</dbReference>
<dbReference type="SUPFAM" id="SSF52172">
    <property type="entry name" value="CheY-like"/>
    <property type="match status" value="1"/>
</dbReference>
<dbReference type="Pfam" id="PF00072">
    <property type="entry name" value="Response_reg"/>
    <property type="match status" value="1"/>
</dbReference>
<dbReference type="InterPro" id="IPR036388">
    <property type="entry name" value="WH-like_DNA-bd_sf"/>
</dbReference>
<dbReference type="PRINTS" id="PR00038">
    <property type="entry name" value="HTHLUXR"/>
</dbReference>
<feature type="domain" description="Response regulatory" evidence="4">
    <location>
        <begin position="4"/>
        <end position="120"/>
    </location>
</feature>
<evidence type="ECO:0000259" key="3">
    <source>
        <dbReference type="PROSITE" id="PS50043"/>
    </source>
</evidence>
<dbReference type="OrthoDB" id="259454at2"/>
<proteinExistence type="predicted"/>
<dbReference type="Gene3D" id="1.10.10.10">
    <property type="entry name" value="Winged helix-like DNA-binding domain superfamily/Winged helix DNA-binding domain"/>
    <property type="match status" value="1"/>
</dbReference>
<dbReference type="GO" id="GO:0006355">
    <property type="term" value="P:regulation of DNA-templated transcription"/>
    <property type="evidence" value="ECO:0007669"/>
    <property type="project" value="InterPro"/>
</dbReference>
<dbReference type="SMART" id="SM00421">
    <property type="entry name" value="HTH_LUXR"/>
    <property type="match status" value="1"/>
</dbReference>
<reference evidence="5 6" key="1">
    <citation type="submission" date="2019-02" db="EMBL/GenBank/DDBJ databases">
        <title>Deep-cultivation of Planctomycetes and their phenomic and genomic characterization uncovers novel biology.</title>
        <authorList>
            <person name="Wiegand S."/>
            <person name="Jogler M."/>
            <person name="Boedeker C."/>
            <person name="Pinto D."/>
            <person name="Vollmers J."/>
            <person name="Rivas-Marin E."/>
            <person name="Kohn T."/>
            <person name="Peeters S.H."/>
            <person name="Heuer A."/>
            <person name="Rast P."/>
            <person name="Oberbeckmann S."/>
            <person name="Bunk B."/>
            <person name="Jeske O."/>
            <person name="Meyerdierks A."/>
            <person name="Storesund J.E."/>
            <person name="Kallscheuer N."/>
            <person name="Luecker S."/>
            <person name="Lage O.M."/>
            <person name="Pohl T."/>
            <person name="Merkel B.J."/>
            <person name="Hornburger P."/>
            <person name="Mueller R.-W."/>
            <person name="Bruemmer F."/>
            <person name="Labrenz M."/>
            <person name="Spormann A.M."/>
            <person name="Op Den Camp H."/>
            <person name="Overmann J."/>
            <person name="Amann R."/>
            <person name="Jetten M.S.M."/>
            <person name="Mascher T."/>
            <person name="Medema M.H."/>
            <person name="Devos D.P."/>
            <person name="Kaster A.-K."/>
            <person name="Ovreas L."/>
            <person name="Rohde M."/>
            <person name="Galperin M.Y."/>
            <person name="Jogler C."/>
        </authorList>
    </citation>
    <scope>NUCLEOTIDE SEQUENCE [LARGE SCALE GENOMIC DNA]</scope>
    <source>
        <strain evidence="5 6">Poly59</strain>
    </source>
</reference>
<dbReference type="AlphaFoldDB" id="A0A5C6F1Q4"/>
<dbReference type="PROSITE" id="PS50043">
    <property type="entry name" value="HTH_LUXR_2"/>
    <property type="match status" value="1"/>
</dbReference>
<keyword evidence="6" id="KW-1185">Reference proteome</keyword>
<dbReference type="SUPFAM" id="SSF46894">
    <property type="entry name" value="C-terminal effector domain of the bipartite response regulators"/>
    <property type="match status" value="1"/>
</dbReference>
<dbReference type="GO" id="GO:0003677">
    <property type="term" value="F:DNA binding"/>
    <property type="evidence" value="ECO:0007669"/>
    <property type="project" value="UniProtKB-KW"/>
</dbReference>
<keyword evidence="2" id="KW-0597">Phosphoprotein</keyword>
<dbReference type="Pfam" id="PF00196">
    <property type="entry name" value="GerE"/>
    <property type="match status" value="1"/>
</dbReference>
<evidence type="ECO:0000313" key="5">
    <source>
        <dbReference type="EMBL" id="TWU55288.1"/>
    </source>
</evidence>
<dbReference type="PANTHER" id="PTHR43214:SF43">
    <property type="entry name" value="TWO-COMPONENT RESPONSE REGULATOR"/>
    <property type="match status" value="1"/>
</dbReference>
<comment type="caution">
    <text evidence="5">The sequence shown here is derived from an EMBL/GenBank/DDBJ whole genome shotgun (WGS) entry which is preliminary data.</text>
</comment>
<feature type="domain" description="HTH luxR-type" evidence="3">
    <location>
        <begin position="146"/>
        <end position="211"/>
    </location>
</feature>
<sequence length="214" mass="23230">MTLRVLIVDDHEVARNGISDLLQAQGFSVVGSVSSGEEALVHLDENSNVDLVLLDIQMPKLDGLNVLQKMQNKHESLKVVVMSAYDNPTYIARAAALGAVDYLLKGVSFQKMHDALSCVASGLSRPSESRLEKISSLMRQEIDPKDLPPELPLTGREAQVLRHMALGLSNKEIAKSLSISVETAKEHVQNILRKVGATDRTDAAVRAVKLGLAD</sequence>
<dbReference type="Proteomes" id="UP000317977">
    <property type="component" value="Unassembled WGS sequence"/>
</dbReference>
<evidence type="ECO:0000259" key="4">
    <source>
        <dbReference type="PROSITE" id="PS50110"/>
    </source>
</evidence>
<dbReference type="InterPro" id="IPR039420">
    <property type="entry name" value="WalR-like"/>
</dbReference>
<dbReference type="CDD" id="cd17536">
    <property type="entry name" value="REC_YesN-like"/>
    <property type="match status" value="1"/>
</dbReference>